<dbReference type="EMBL" id="LN885086">
    <property type="protein sequence ID" value="CUQ67039.1"/>
    <property type="molecule type" value="Genomic_DNA"/>
</dbReference>
<proteinExistence type="predicted"/>
<feature type="domain" description="Polymerase beta nucleotidyltransferase" evidence="1">
    <location>
        <begin position="20"/>
        <end position="108"/>
    </location>
</feature>
<dbReference type="AlphaFoldDB" id="A0A0S4KTD8"/>
<protein>
    <recommendedName>
        <fullName evidence="1">Polymerase beta nucleotidyltransferase domain-containing protein</fullName>
    </recommendedName>
</protein>
<gene>
    <name evidence="2" type="ORF">NITINOP_2067</name>
</gene>
<reference evidence="3" key="1">
    <citation type="submission" date="2015-09" db="EMBL/GenBank/DDBJ databases">
        <authorList>
            <person name="Daims H."/>
        </authorList>
    </citation>
    <scope>NUCLEOTIDE SEQUENCE [LARGE SCALE GENOMIC DNA]</scope>
</reference>
<dbReference type="RefSeq" id="WP_158023331.1">
    <property type="nucleotide sequence ID" value="NZ_LN885086.1"/>
</dbReference>
<evidence type="ECO:0000259" key="1">
    <source>
        <dbReference type="Pfam" id="PF18765"/>
    </source>
</evidence>
<dbReference type="Proteomes" id="UP000066284">
    <property type="component" value="Chromosome 1"/>
</dbReference>
<dbReference type="Gene3D" id="3.30.460.10">
    <property type="entry name" value="Beta Polymerase, domain 2"/>
    <property type="match status" value="1"/>
</dbReference>
<dbReference type="InterPro" id="IPR041633">
    <property type="entry name" value="Polbeta"/>
</dbReference>
<sequence length="139" mass="15682">MKTTLHTIRPEQREDMLAQIRLALERVSGLRFAYVYGSVLESDRVHDVDVGIFLDDTTCARQMNTVDALSVTLTAAVGVPVDVRVLNEAPLSFLYHVLRGRLVLCRDETFLTDLLEEVPRRYLDLAPFLRSSTKDAFAA</sequence>
<accession>A0A0S4KTD8</accession>
<dbReference type="KEGG" id="nio:NITINOP_2067"/>
<dbReference type="SUPFAM" id="SSF81301">
    <property type="entry name" value="Nucleotidyltransferase"/>
    <property type="match status" value="1"/>
</dbReference>
<dbReference type="InterPro" id="IPR052930">
    <property type="entry name" value="TA_antitoxin_MntA"/>
</dbReference>
<keyword evidence="3" id="KW-1185">Reference proteome</keyword>
<dbReference type="PANTHER" id="PTHR43852">
    <property type="entry name" value="NUCLEOTIDYLTRANSFERASE"/>
    <property type="match status" value="1"/>
</dbReference>
<dbReference type="PANTHER" id="PTHR43852:SF3">
    <property type="entry name" value="NUCLEOTIDYLTRANSFERASE"/>
    <property type="match status" value="1"/>
</dbReference>
<evidence type="ECO:0000313" key="3">
    <source>
        <dbReference type="Proteomes" id="UP000066284"/>
    </source>
</evidence>
<dbReference type="STRING" id="1715989.NITINOP_2067"/>
<evidence type="ECO:0000313" key="2">
    <source>
        <dbReference type="EMBL" id="CUQ67039.1"/>
    </source>
</evidence>
<organism evidence="2 3">
    <name type="scientific">Candidatus Nitrospira inopinata</name>
    <dbReference type="NCBI Taxonomy" id="1715989"/>
    <lineage>
        <taxon>Bacteria</taxon>
        <taxon>Pseudomonadati</taxon>
        <taxon>Nitrospirota</taxon>
        <taxon>Nitrospiria</taxon>
        <taxon>Nitrospirales</taxon>
        <taxon>Nitrospiraceae</taxon>
        <taxon>Nitrospira</taxon>
    </lineage>
</organism>
<dbReference type="OrthoDB" id="5521377at2"/>
<dbReference type="InterPro" id="IPR043519">
    <property type="entry name" value="NT_sf"/>
</dbReference>
<name>A0A0S4KTD8_9BACT</name>
<dbReference type="Pfam" id="PF18765">
    <property type="entry name" value="Polbeta"/>
    <property type="match status" value="1"/>
</dbReference>